<name>A0ABS3CIZ0_9BACT</name>
<organism evidence="1 2">
    <name type="scientific">Algoriphagus pacificus</name>
    <dbReference type="NCBI Taxonomy" id="2811234"/>
    <lineage>
        <taxon>Bacteria</taxon>
        <taxon>Pseudomonadati</taxon>
        <taxon>Bacteroidota</taxon>
        <taxon>Cytophagia</taxon>
        <taxon>Cytophagales</taxon>
        <taxon>Cyclobacteriaceae</taxon>
        <taxon>Algoriphagus</taxon>
    </lineage>
</organism>
<dbReference type="RefSeq" id="WP_206587668.1">
    <property type="nucleotide sequence ID" value="NZ_JAFKCU010000003.1"/>
</dbReference>
<dbReference type="EMBL" id="JAFKCU010000003">
    <property type="protein sequence ID" value="MBN7817022.1"/>
    <property type="molecule type" value="Genomic_DNA"/>
</dbReference>
<dbReference type="Proteomes" id="UP000664480">
    <property type="component" value="Unassembled WGS sequence"/>
</dbReference>
<evidence type="ECO:0000313" key="2">
    <source>
        <dbReference type="Proteomes" id="UP000664480"/>
    </source>
</evidence>
<reference evidence="1 2" key="1">
    <citation type="submission" date="2021-03" db="EMBL/GenBank/DDBJ databases">
        <title>novel species isolated from a fishpond in China.</title>
        <authorList>
            <person name="Lu H."/>
            <person name="Cai Z."/>
        </authorList>
    </citation>
    <scope>NUCLEOTIDE SEQUENCE [LARGE SCALE GENOMIC DNA]</scope>
    <source>
        <strain evidence="1 2">YJ13C</strain>
    </source>
</reference>
<gene>
    <name evidence="1" type="ORF">J0A69_16390</name>
</gene>
<protein>
    <submittedName>
        <fullName evidence="1">Uncharacterized protein</fullName>
    </submittedName>
</protein>
<keyword evidence="2" id="KW-1185">Reference proteome</keyword>
<sequence>MLLLWGLTISLVSCEKNEEEPKDEVAQMIEEVRNITQSYTLHSNGVAAGWATDLSGCVAHPTEGGMGHHFGRLEYIDGRINHLEPQVLLYAPDANGTMELLGVEYLIPFAIHSEDKEPPTLFGQNYHKNQQIEMWALHLWSEKENPNGMFYDWNPDVSCQ</sequence>
<accession>A0ABS3CIZ0</accession>
<comment type="caution">
    <text evidence="1">The sequence shown here is derived from an EMBL/GenBank/DDBJ whole genome shotgun (WGS) entry which is preliminary data.</text>
</comment>
<proteinExistence type="predicted"/>
<evidence type="ECO:0000313" key="1">
    <source>
        <dbReference type="EMBL" id="MBN7817022.1"/>
    </source>
</evidence>